<keyword evidence="1" id="KW-1133">Transmembrane helix</keyword>
<sequence length="156" mass="16904">MKDTGVGTPSDIAKIFFGCGVSVFAGTAIIALVISDPSAAWKGVGVPVVSFFAILFDMLTELARAVGSIPLVGPTVFSGAALWGACVTYKLRKKGFTGDLYSVMKLFTRIVLAIAILLWVCRAIFDGKVLYIGSYVVFFYLFYRLMDLLSSRPLPR</sequence>
<feature type="transmembrane region" description="Helical" evidence="1">
    <location>
        <begin position="106"/>
        <end position="125"/>
    </location>
</feature>
<comment type="caution">
    <text evidence="2">The sequence shown here is derived from an EMBL/GenBank/DDBJ whole genome shotgun (WGS) entry which is preliminary data.</text>
</comment>
<dbReference type="AlphaFoldDB" id="A0A8I1EH21"/>
<keyword evidence="1" id="KW-0472">Membrane</keyword>
<accession>A0A8I1EH21</accession>
<feature type="transmembrane region" description="Helical" evidence="1">
    <location>
        <begin position="65"/>
        <end position="85"/>
    </location>
</feature>
<gene>
    <name evidence="2" type="ORF">JEU22_14280</name>
</gene>
<protein>
    <submittedName>
        <fullName evidence="2">Uncharacterized protein</fullName>
    </submittedName>
</protein>
<proteinExistence type="predicted"/>
<keyword evidence="1" id="KW-0812">Transmembrane</keyword>
<dbReference type="EMBL" id="JAEHTE010000015">
    <property type="protein sequence ID" value="MBI6885078.1"/>
    <property type="molecule type" value="Genomic_DNA"/>
</dbReference>
<dbReference type="RefSeq" id="WP_198747481.1">
    <property type="nucleotide sequence ID" value="NZ_JAEHTE010000015.1"/>
</dbReference>
<name>A0A8I1EH21_PSEPU</name>
<evidence type="ECO:0000256" key="1">
    <source>
        <dbReference type="SAM" id="Phobius"/>
    </source>
</evidence>
<feature type="transmembrane region" description="Helical" evidence="1">
    <location>
        <begin position="41"/>
        <end position="59"/>
    </location>
</feature>
<evidence type="ECO:0000313" key="3">
    <source>
        <dbReference type="Proteomes" id="UP000637061"/>
    </source>
</evidence>
<evidence type="ECO:0000313" key="2">
    <source>
        <dbReference type="EMBL" id="MBI6885078.1"/>
    </source>
</evidence>
<feature type="transmembrane region" description="Helical" evidence="1">
    <location>
        <begin position="131"/>
        <end position="149"/>
    </location>
</feature>
<organism evidence="2 3">
    <name type="scientific">Pseudomonas putida</name>
    <name type="common">Arthrobacter siderocapsulatus</name>
    <dbReference type="NCBI Taxonomy" id="303"/>
    <lineage>
        <taxon>Bacteria</taxon>
        <taxon>Pseudomonadati</taxon>
        <taxon>Pseudomonadota</taxon>
        <taxon>Gammaproteobacteria</taxon>
        <taxon>Pseudomonadales</taxon>
        <taxon>Pseudomonadaceae</taxon>
        <taxon>Pseudomonas</taxon>
    </lineage>
</organism>
<dbReference type="Proteomes" id="UP000637061">
    <property type="component" value="Unassembled WGS sequence"/>
</dbReference>
<feature type="transmembrane region" description="Helical" evidence="1">
    <location>
        <begin position="12"/>
        <end position="34"/>
    </location>
</feature>
<reference evidence="2" key="1">
    <citation type="submission" date="2020-12" db="EMBL/GenBank/DDBJ databases">
        <title>Enhanced detection system for hospital associated transmission using whole genome sequencing surveillance.</title>
        <authorList>
            <person name="Harrison L.H."/>
            <person name="Van Tyne D."/>
            <person name="Marsh J.W."/>
            <person name="Griffith M.P."/>
            <person name="Snyder D.J."/>
            <person name="Cooper V.S."/>
            <person name="Mustapha M."/>
        </authorList>
    </citation>
    <scope>NUCLEOTIDE SEQUENCE</scope>
    <source>
        <strain evidence="2">PSB00042</strain>
    </source>
</reference>